<proteinExistence type="predicted"/>
<dbReference type="GO" id="GO:0070967">
    <property type="term" value="F:coenzyme F420 binding"/>
    <property type="evidence" value="ECO:0007669"/>
    <property type="project" value="TreeGrafter"/>
</dbReference>
<dbReference type="RefSeq" id="WP_119106392.1">
    <property type="nucleotide sequence ID" value="NZ_QXMJ01000347.1"/>
</dbReference>
<gene>
    <name evidence="4" type="ORF">FGD71_044935</name>
</gene>
<accession>A0A505CZM9</accession>
<reference evidence="4 5" key="1">
    <citation type="submission" date="2019-06" db="EMBL/GenBank/DDBJ databases">
        <title>Streptomyces sporangiiformans sp. nov., a novel actinomycete isolated from soil in Mount Song.</title>
        <authorList>
            <person name="Han L."/>
        </authorList>
    </citation>
    <scope>NUCLEOTIDE SEQUENCE [LARGE SCALE GENOMIC DNA]</scope>
    <source>
        <strain evidence="4 5">NEAU-SSA 1</strain>
    </source>
</reference>
<feature type="domain" description="Pyridoxamine 5'-phosphate oxidase N-terminal" evidence="3">
    <location>
        <begin position="19"/>
        <end position="136"/>
    </location>
</feature>
<evidence type="ECO:0000313" key="5">
    <source>
        <dbReference type="Proteomes" id="UP000317378"/>
    </source>
</evidence>
<organism evidence="4 5">
    <name type="scientific">Streptomyces sporangiiformans</name>
    <dbReference type="NCBI Taxonomy" id="2315329"/>
    <lineage>
        <taxon>Bacteria</taxon>
        <taxon>Bacillati</taxon>
        <taxon>Actinomycetota</taxon>
        <taxon>Actinomycetes</taxon>
        <taxon>Kitasatosporales</taxon>
        <taxon>Streptomycetaceae</taxon>
        <taxon>Streptomyces</taxon>
    </lineage>
</organism>
<dbReference type="Proteomes" id="UP000317378">
    <property type="component" value="Unassembled WGS sequence"/>
</dbReference>
<protein>
    <submittedName>
        <fullName evidence="4">Pyridoxamine 5'-phosphate oxidase</fullName>
    </submittedName>
</protein>
<dbReference type="OrthoDB" id="157302at2"/>
<dbReference type="InterPro" id="IPR011576">
    <property type="entry name" value="Pyridox_Oxase_N"/>
</dbReference>
<evidence type="ECO:0000259" key="3">
    <source>
        <dbReference type="Pfam" id="PF01243"/>
    </source>
</evidence>
<comment type="caution">
    <text evidence="4">The sequence shown here is derived from an EMBL/GenBank/DDBJ whole genome shotgun (WGS) entry which is preliminary data.</text>
</comment>
<keyword evidence="1" id="KW-0560">Oxidoreductase</keyword>
<dbReference type="PANTHER" id="PTHR35176">
    <property type="entry name" value="HEME OXYGENASE HI_0854-RELATED"/>
    <property type="match status" value="1"/>
</dbReference>
<evidence type="ECO:0000256" key="2">
    <source>
        <dbReference type="SAM" id="MobiDB-lite"/>
    </source>
</evidence>
<dbReference type="SUPFAM" id="SSF50475">
    <property type="entry name" value="FMN-binding split barrel"/>
    <property type="match status" value="1"/>
</dbReference>
<feature type="compositionally biased region" description="Pro residues" evidence="2">
    <location>
        <begin position="1"/>
        <end position="19"/>
    </location>
</feature>
<feature type="region of interest" description="Disordered" evidence="2">
    <location>
        <begin position="1"/>
        <end position="20"/>
    </location>
</feature>
<dbReference type="Pfam" id="PF01243">
    <property type="entry name" value="PNPOx_N"/>
    <property type="match status" value="1"/>
</dbReference>
<dbReference type="PANTHER" id="PTHR35176:SF4">
    <property type="entry name" value="PYRIDOXAMINE 5'-PHOSPHATE OXIDASE-RELATED FMN-BINDING"/>
    <property type="match status" value="1"/>
</dbReference>
<sequence>MSDPVPPPSPLSPLSPPGPAVRDRLAQEKNAWLCTVRPDGSPHVTPVWFVFLQGSWWVGADGGSVKVRNVEKFSRVSLTLEDGRFPVVAEGEAVLHRGPFPERITGAFAAKYGWDVSAPRRKGGDRVLLEVPVRRWLLAGVAQ</sequence>
<dbReference type="AlphaFoldDB" id="A0A505CZM9"/>
<dbReference type="EMBL" id="VCHX02000347">
    <property type="protein sequence ID" value="TPQ15810.1"/>
    <property type="molecule type" value="Genomic_DNA"/>
</dbReference>
<dbReference type="InterPro" id="IPR012349">
    <property type="entry name" value="Split_barrel_FMN-bd"/>
</dbReference>
<name>A0A505CZM9_9ACTN</name>
<evidence type="ECO:0000256" key="1">
    <source>
        <dbReference type="ARBA" id="ARBA00023002"/>
    </source>
</evidence>
<dbReference type="InterPro" id="IPR052019">
    <property type="entry name" value="F420H2_bilvrd_red/Heme_oxyg"/>
</dbReference>
<keyword evidence="5" id="KW-1185">Reference proteome</keyword>
<dbReference type="GO" id="GO:0005829">
    <property type="term" value="C:cytosol"/>
    <property type="evidence" value="ECO:0007669"/>
    <property type="project" value="TreeGrafter"/>
</dbReference>
<dbReference type="Gene3D" id="2.30.110.10">
    <property type="entry name" value="Electron Transport, Fmn-binding Protein, Chain A"/>
    <property type="match status" value="1"/>
</dbReference>
<dbReference type="GO" id="GO:0016627">
    <property type="term" value="F:oxidoreductase activity, acting on the CH-CH group of donors"/>
    <property type="evidence" value="ECO:0007669"/>
    <property type="project" value="TreeGrafter"/>
</dbReference>
<evidence type="ECO:0000313" key="4">
    <source>
        <dbReference type="EMBL" id="TPQ15810.1"/>
    </source>
</evidence>